<feature type="region of interest" description="Disordered" evidence="1">
    <location>
        <begin position="725"/>
        <end position="755"/>
    </location>
</feature>
<sequence>MALNTNWARTTQDQAYDASYNILTRNSTLSEQVDRICNFFEWWDWARLISDEITEFIANSQITAPDGTNFCINDDEINKKALLKHQSLKDKLAFLISLFYKESNWVSTIPNNRTVVDNARNALNNIENHITENIDISQKFTIRHAATNRFSVKLNRDEIKELDTIINSLEKLVKAEGLDNYTFHFWQIKDAQKIKKVEESIRMLRRTNISEEWNTKLNTIEVKFNDKKLSAKLDKLDELDESYENMSTTLNNMYTLNRWSMQVLSKSARVFRSADIRRLVIALSILEWKDRKTFNIEDYTKWLFNKWSLDLNIELEKILTDSKIKEALKKANMTEQYFSRAYLEHFSQELVVIAKQRLDSKKREVFGTNKKEFERDVNNWKENQRQRIIGIWANIQARGGLANSDEIYILTSYLRKNKHVFFENDNQNQNNNLRVALEVAIENITPNSSAEERNLLRDTVLTQNRNINDLFYWNNNAFEAKAATDNPIHNTLNHIRRITEMTSVFSQKYWQVISKTILVWAWAMLASSIGIWAILTTAGLAVWAKYLWKWLDKWLTPYHAWLAKERKGFARLWVFPLKIAKIITWPLEKLGYWIDAWSDKIISIAKNTRTKVNDTIANKIWNKEFVKNLTDSQVNNTFSLLALWINWLFRGGSELTTLWSNVGLDLMDTHEKRRILEWIYSTENAQNLRELSEQTEIQSILQEDVGLYEKDGYVDVLKASKKIQQTTPENNVEEPKKPEEPAVGNDSNRSVPEEIAKKDIQNRRKKLRKISSSLNKIKLVQISNKVSIKWLISVGKLRIWNKIVLWTENWDNIIILINKINEDWSFEVDFLFNKKDKKAKIKLSQRMEFDKDGKIIFPKIKEKDLKLPEFNKYTF</sequence>
<reference evidence="2" key="1">
    <citation type="journal article" date="2012" name="Science">
        <title>Fermentation, hydrogen, and sulfur metabolism in multiple uncultivated bacterial phyla.</title>
        <authorList>
            <person name="Wrighton K.C."/>
            <person name="Thomas B.C."/>
            <person name="Sharon I."/>
            <person name="Miller C.S."/>
            <person name="Castelle C.J."/>
            <person name="VerBerkmoes N.C."/>
            <person name="Wilkins M.J."/>
            <person name="Hettich R.L."/>
            <person name="Lipton M.S."/>
            <person name="Williams K.H."/>
            <person name="Long P.E."/>
            <person name="Banfield J.F."/>
        </authorList>
    </citation>
    <scope>NUCLEOTIDE SEQUENCE [LARGE SCALE GENOMIC DNA]</scope>
</reference>
<proteinExistence type="predicted"/>
<accession>K2AXB6</accession>
<name>K2AXB6_9BACT</name>
<evidence type="ECO:0000256" key="1">
    <source>
        <dbReference type="SAM" id="MobiDB-lite"/>
    </source>
</evidence>
<organism evidence="2">
    <name type="scientific">uncultured bacterium</name>
    <name type="common">gcode 4</name>
    <dbReference type="NCBI Taxonomy" id="1234023"/>
    <lineage>
        <taxon>Bacteria</taxon>
        <taxon>environmental samples</taxon>
    </lineage>
</organism>
<protein>
    <submittedName>
        <fullName evidence="2">Uncharacterized protein</fullName>
    </submittedName>
</protein>
<dbReference type="AlphaFoldDB" id="K2AXB6"/>
<comment type="caution">
    <text evidence="2">The sequence shown here is derived from an EMBL/GenBank/DDBJ whole genome shotgun (WGS) entry which is preliminary data.</text>
</comment>
<evidence type="ECO:0000313" key="2">
    <source>
        <dbReference type="EMBL" id="EKD66412.1"/>
    </source>
</evidence>
<gene>
    <name evidence="2" type="ORF">ACD_49C00044G0014</name>
</gene>
<dbReference type="EMBL" id="AMFJ01021630">
    <property type="protein sequence ID" value="EKD66412.1"/>
    <property type="molecule type" value="Genomic_DNA"/>
</dbReference>